<reference evidence="1 2" key="2">
    <citation type="journal article" date="2022" name="Mol. Ecol. Resour.">
        <title>The genomes of chicory, endive, great burdock and yacon provide insights into Asteraceae paleo-polyploidization history and plant inulin production.</title>
        <authorList>
            <person name="Fan W."/>
            <person name="Wang S."/>
            <person name="Wang H."/>
            <person name="Wang A."/>
            <person name="Jiang F."/>
            <person name="Liu H."/>
            <person name="Zhao H."/>
            <person name="Xu D."/>
            <person name="Zhang Y."/>
        </authorList>
    </citation>
    <scope>NUCLEOTIDE SEQUENCE [LARGE SCALE GENOMIC DNA]</scope>
    <source>
        <strain evidence="2">cv. Yunnan</strain>
        <tissue evidence="1">Leaves</tissue>
    </source>
</reference>
<dbReference type="Proteomes" id="UP001056120">
    <property type="component" value="Linkage Group LG10"/>
</dbReference>
<organism evidence="1 2">
    <name type="scientific">Smallanthus sonchifolius</name>
    <dbReference type="NCBI Taxonomy" id="185202"/>
    <lineage>
        <taxon>Eukaryota</taxon>
        <taxon>Viridiplantae</taxon>
        <taxon>Streptophyta</taxon>
        <taxon>Embryophyta</taxon>
        <taxon>Tracheophyta</taxon>
        <taxon>Spermatophyta</taxon>
        <taxon>Magnoliopsida</taxon>
        <taxon>eudicotyledons</taxon>
        <taxon>Gunneridae</taxon>
        <taxon>Pentapetalae</taxon>
        <taxon>asterids</taxon>
        <taxon>campanulids</taxon>
        <taxon>Asterales</taxon>
        <taxon>Asteraceae</taxon>
        <taxon>Asteroideae</taxon>
        <taxon>Heliantheae alliance</taxon>
        <taxon>Millerieae</taxon>
        <taxon>Smallanthus</taxon>
    </lineage>
</organism>
<evidence type="ECO:0000313" key="2">
    <source>
        <dbReference type="Proteomes" id="UP001056120"/>
    </source>
</evidence>
<sequence>MVNDPDTNSIVIWSKSGTSFFVKDSKGLQDDVQERFNHTSRTFYKKLGEFVNISNIKEKKQITKCDMLNVKRCIENASKRIAQKAKGERRVGLPSVDSQPQTYAMRKLKQDGGRQPWLSSTKTGVNADIEKIKQDLYRLNVQILNSERGYTFIEDQLAAIERIFPGTYEKQEEIELFVNKLFMNPKAIPRKRSQENESPDQAMKGNDHSPNQEELTINFESQEANSIFNHLMKDDIPSNTDVKHDDLMALIKVFEGELTSS</sequence>
<comment type="caution">
    <text evidence="1">The sequence shown here is derived from an EMBL/GenBank/DDBJ whole genome shotgun (WGS) entry which is preliminary data.</text>
</comment>
<proteinExistence type="predicted"/>
<reference evidence="2" key="1">
    <citation type="journal article" date="2022" name="Mol. Ecol. Resour.">
        <title>The genomes of chicory, endive, great burdock and yacon provide insights into Asteraceae palaeo-polyploidization history and plant inulin production.</title>
        <authorList>
            <person name="Fan W."/>
            <person name="Wang S."/>
            <person name="Wang H."/>
            <person name="Wang A."/>
            <person name="Jiang F."/>
            <person name="Liu H."/>
            <person name="Zhao H."/>
            <person name="Xu D."/>
            <person name="Zhang Y."/>
        </authorList>
    </citation>
    <scope>NUCLEOTIDE SEQUENCE [LARGE SCALE GENOMIC DNA]</scope>
    <source>
        <strain evidence="2">cv. Yunnan</strain>
    </source>
</reference>
<protein>
    <submittedName>
        <fullName evidence="1">Uncharacterized protein</fullName>
    </submittedName>
</protein>
<evidence type="ECO:0000313" key="1">
    <source>
        <dbReference type="EMBL" id="KAI3803451.1"/>
    </source>
</evidence>
<keyword evidence="2" id="KW-1185">Reference proteome</keyword>
<name>A0ACB9I6T0_9ASTR</name>
<accession>A0ACB9I6T0</accession>
<dbReference type="EMBL" id="CM042027">
    <property type="protein sequence ID" value="KAI3803451.1"/>
    <property type="molecule type" value="Genomic_DNA"/>
</dbReference>
<gene>
    <name evidence="1" type="ORF">L1987_31603</name>
</gene>